<protein>
    <submittedName>
        <fullName evidence="1">Amino acid ABC transporter substrate-binding protein</fullName>
    </submittedName>
</protein>
<dbReference type="EMBL" id="ODAM01000054">
    <property type="protein sequence ID" value="SOQ08497.1"/>
    <property type="molecule type" value="Genomic_DNA"/>
</dbReference>
<dbReference type="SUPFAM" id="SSF53850">
    <property type="entry name" value="Periplasmic binding protein-like II"/>
    <property type="match status" value="1"/>
</dbReference>
<accession>A0AB38ECF5</accession>
<dbReference type="AlphaFoldDB" id="A0AB38ECF5"/>
<dbReference type="Gene3D" id="3.40.190.10">
    <property type="entry name" value="Periplasmic binding protein-like II"/>
    <property type="match status" value="2"/>
</dbReference>
<gene>
    <name evidence="1" type="ORF">NCPPB2254_01860</name>
</gene>
<organism evidence="1 2">
    <name type="scientific">Pseudomonas syringae pv. persicae</name>
    <dbReference type="NCBI Taxonomy" id="237306"/>
    <lineage>
        <taxon>Bacteria</taxon>
        <taxon>Pseudomonadati</taxon>
        <taxon>Pseudomonadota</taxon>
        <taxon>Gammaproteobacteria</taxon>
        <taxon>Pseudomonadales</taxon>
        <taxon>Pseudomonadaceae</taxon>
        <taxon>Pseudomonas</taxon>
    </lineage>
</organism>
<reference evidence="1 2" key="1">
    <citation type="submission" date="2017-11" db="EMBL/GenBank/DDBJ databases">
        <authorList>
            <person name="Blom J."/>
        </authorList>
    </citation>
    <scope>NUCLEOTIDE SEQUENCE [LARGE SCALE GENOMIC DNA]</scope>
    <source>
        <strain evidence="1">NCPPB 2254</strain>
    </source>
</reference>
<evidence type="ECO:0000313" key="2">
    <source>
        <dbReference type="Proteomes" id="UP000237580"/>
    </source>
</evidence>
<dbReference type="RefSeq" id="WP_099265331.1">
    <property type="nucleotide sequence ID" value="NZ_ODAL01000059.1"/>
</dbReference>
<name>A0AB38ECF5_9PSED</name>
<dbReference type="Proteomes" id="UP000237580">
    <property type="component" value="Unassembled WGS sequence"/>
</dbReference>
<comment type="caution">
    <text evidence="1">The sequence shown here is derived from an EMBL/GenBank/DDBJ whole genome shotgun (WGS) entry which is preliminary data.</text>
</comment>
<sequence length="287" mass="32632">MPCFMKRLAVVIDNVVNTAVTGMTLFVALIMTLFVALIMTPHVFAAQVVRVAAVHFPPYMVRPEKGEDTGLLPRLVDALNAEQSDYQFVMVPTSVPRRFRDFSEGRFDVAIFENPDWGWKDIPHQTVDMGLEDAEVYVARRVEGREQNYFDDFSDKRLALFSGYHYGFANFNTDQKYLSEHFNVTSTYSHDSNLLMVVRGRADIAPVTRSYLIDFMAHNKDEAAQLMVSERVDQIYRQYALLRPNGSIDVPHFVRLMEKLRADGELAAIFQPLHIKVMPVSAAASGK</sequence>
<proteinExistence type="predicted"/>
<evidence type="ECO:0000313" key="1">
    <source>
        <dbReference type="EMBL" id="SOQ08497.1"/>
    </source>
</evidence>